<dbReference type="SMART" id="SM00267">
    <property type="entry name" value="GGDEF"/>
    <property type="match status" value="1"/>
</dbReference>
<dbReference type="Pfam" id="PF05228">
    <property type="entry name" value="CHASE4"/>
    <property type="match status" value="1"/>
</dbReference>
<keyword evidence="1" id="KW-0472">Membrane</keyword>
<dbReference type="NCBIfam" id="TIGR00254">
    <property type="entry name" value="GGDEF"/>
    <property type="match status" value="1"/>
</dbReference>
<gene>
    <name evidence="3" type="ORF">CXZ10_08380</name>
</gene>
<dbReference type="Proteomes" id="UP000233491">
    <property type="component" value="Unassembled WGS sequence"/>
</dbReference>
<dbReference type="InterPro" id="IPR052163">
    <property type="entry name" value="DGC-Regulatory_Protein"/>
</dbReference>
<protein>
    <recommendedName>
        <fullName evidence="2">GGDEF domain-containing protein</fullName>
    </recommendedName>
</protein>
<keyword evidence="4" id="KW-1185">Reference proteome</keyword>
<dbReference type="OrthoDB" id="9812260at2"/>
<feature type="domain" description="GGDEF" evidence="2">
    <location>
        <begin position="392"/>
        <end position="524"/>
    </location>
</feature>
<dbReference type="SUPFAM" id="SSF55073">
    <property type="entry name" value="Nucleotide cyclase"/>
    <property type="match status" value="1"/>
</dbReference>
<keyword evidence="1" id="KW-1133">Transmembrane helix</keyword>
<dbReference type="AlphaFoldDB" id="A0A2N3LY43"/>
<feature type="transmembrane region" description="Helical" evidence="1">
    <location>
        <begin position="86"/>
        <end position="112"/>
    </location>
</feature>
<dbReference type="Pfam" id="PF00990">
    <property type="entry name" value="GGDEF"/>
    <property type="match status" value="1"/>
</dbReference>
<dbReference type="InterPro" id="IPR043128">
    <property type="entry name" value="Rev_trsase/Diguanyl_cyclase"/>
</dbReference>
<sequence length="543" mass="58199">MESRLGEARTKVKPKAIAARCRIGGVPPEAAEGNGEIAHPHKIAFGIPRLIPDLHGLLVDGGSGYWSCDRISGAQMTPTASLDRRFFLRVILPMFGLIALLLAGAIVGVLMLSSKQNHLSIEFQQRAAKNAFQHFAEELANQAAGMAGRDETAAHVVDAFDAGWLASHLTADQDEAFFFILDPDDRTLFSRTGGRVVSTEARGVLPPAFSQLISRWRAGRLADTATQLIAVDGAPILFALAGIHAVDDRDKSADGGHVLAIGRRVDRASLEDLAETFMLPNLSYEPGFGQTTEGPGRLRLMSQNGTMGDSLVWDPILLGDQILKAVGPGLVLVFAGYLVLTAVVLVFARRAVRLISVSEEKALHDPLTGLPNRLLLLDRMKRLLEPKRGDDAAAAVFYLDLDGFKEVNDSAGHAAGDAVLIGVARRLREFCRAEDTVARLGGDEFVMVIPTDDRQLIEARAEAVLAALSSPYQYNGHSLVIGVSIGVALAPEHGLDVAALLHKADAALYAAKQGGKGLVRFYRKNMRSETVSRNPVAPQPAGA</sequence>
<dbReference type="PANTHER" id="PTHR46663:SF3">
    <property type="entry name" value="SLL0267 PROTEIN"/>
    <property type="match status" value="1"/>
</dbReference>
<dbReference type="PROSITE" id="PS50887">
    <property type="entry name" value="GGDEF"/>
    <property type="match status" value="1"/>
</dbReference>
<evidence type="ECO:0000313" key="4">
    <source>
        <dbReference type="Proteomes" id="UP000233491"/>
    </source>
</evidence>
<name>A0A2N3LY43_9HYPH</name>
<dbReference type="EMBL" id="PJNW01000005">
    <property type="protein sequence ID" value="PKR89394.1"/>
    <property type="molecule type" value="Genomic_DNA"/>
</dbReference>
<dbReference type="PANTHER" id="PTHR46663">
    <property type="entry name" value="DIGUANYLATE CYCLASE DGCT-RELATED"/>
    <property type="match status" value="1"/>
</dbReference>
<evidence type="ECO:0000259" key="2">
    <source>
        <dbReference type="PROSITE" id="PS50887"/>
    </source>
</evidence>
<dbReference type="InterPro" id="IPR029787">
    <property type="entry name" value="Nucleotide_cyclase"/>
</dbReference>
<evidence type="ECO:0000256" key="1">
    <source>
        <dbReference type="SAM" id="Phobius"/>
    </source>
</evidence>
<comment type="caution">
    <text evidence="3">The sequence shown here is derived from an EMBL/GenBank/DDBJ whole genome shotgun (WGS) entry which is preliminary data.</text>
</comment>
<dbReference type="InterPro" id="IPR000160">
    <property type="entry name" value="GGDEF_dom"/>
</dbReference>
<proteinExistence type="predicted"/>
<dbReference type="CDD" id="cd01949">
    <property type="entry name" value="GGDEF"/>
    <property type="match status" value="1"/>
</dbReference>
<organism evidence="3 4">
    <name type="scientific">Pleomorphomonas diazotrophica</name>
    <dbReference type="NCBI Taxonomy" id="1166257"/>
    <lineage>
        <taxon>Bacteria</taxon>
        <taxon>Pseudomonadati</taxon>
        <taxon>Pseudomonadota</taxon>
        <taxon>Alphaproteobacteria</taxon>
        <taxon>Hyphomicrobiales</taxon>
        <taxon>Pleomorphomonadaceae</taxon>
        <taxon>Pleomorphomonas</taxon>
    </lineage>
</organism>
<dbReference type="InterPro" id="IPR007892">
    <property type="entry name" value="CHASE4"/>
</dbReference>
<evidence type="ECO:0000313" key="3">
    <source>
        <dbReference type="EMBL" id="PKR89394.1"/>
    </source>
</evidence>
<dbReference type="Gene3D" id="3.30.70.270">
    <property type="match status" value="1"/>
</dbReference>
<keyword evidence="1" id="KW-0812">Transmembrane</keyword>
<accession>A0A2N3LY43</accession>
<feature type="transmembrane region" description="Helical" evidence="1">
    <location>
        <begin position="325"/>
        <end position="348"/>
    </location>
</feature>
<reference evidence="3 4" key="1">
    <citation type="submission" date="2017-12" db="EMBL/GenBank/DDBJ databases">
        <title>Anaerobic carbon monoxide metabolism by Pleomorphomonas carboxyditropha sp. nov., a new mesophilic hydrogenogenic carboxidotroph.</title>
        <authorList>
            <person name="Esquivel-Elizondo S."/>
            <person name="Krajmalnik-Brown R."/>
        </authorList>
    </citation>
    <scope>NUCLEOTIDE SEQUENCE [LARGE SCALE GENOMIC DNA]</scope>
    <source>
        <strain evidence="3 4">R5-392</strain>
    </source>
</reference>